<dbReference type="Proteomes" id="UP000801492">
    <property type="component" value="Unassembled WGS sequence"/>
</dbReference>
<proteinExistence type="predicted"/>
<comment type="caution">
    <text evidence="1">The sequence shown here is derived from an EMBL/GenBank/DDBJ whole genome shotgun (WGS) entry which is preliminary data.</text>
</comment>
<name>A0A8K0G669_IGNLU</name>
<keyword evidence="2" id="KW-1185">Reference proteome</keyword>
<sequence>MVYFVDGIVNATRYREILQDSLLSSTALCKFSRDQQLIEKEYENTHELHEHLKQAMHQAATEALEAIESNQGKTKWWWYKSLEQQINEKKQAYLKQINSKDKDIRSEKKINFHLISTNKWEEYYKKLLTEERPAFMIEETQINIEGERLEIMSGDIKKAINSLKNKKASGLGGIKAELIKNGTDKMVLNDTATFYEM</sequence>
<dbReference type="AlphaFoldDB" id="A0A8K0G669"/>
<organism evidence="1 2">
    <name type="scientific">Ignelater luminosus</name>
    <name type="common">Cucubano</name>
    <name type="synonym">Pyrophorus luminosus</name>
    <dbReference type="NCBI Taxonomy" id="2038154"/>
    <lineage>
        <taxon>Eukaryota</taxon>
        <taxon>Metazoa</taxon>
        <taxon>Ecdysozoa</taxon>
        <taxon>Arthropoda</taxon>
        <taxon>Hexapoda</taxon>
        <taxon>Insecta</taxon>
        <taxon>Pterygota</taxon>
        <taxon>Neoptera</taxon>
        <taxon>Endopterygota</taxon>
        <taxon>Coleoptera</taxon>
        <taxon>Polyphaga</taxon>
        <taxon>Elateriformia</taxon>
        <taxon>Elateroidea</taxon>
        <taxon>Elateridae</taxon>
        <taxon>Agrypninae</taxon>
        <taxon>Pyrophorini</taxon>
        <taxon>Ignelater</taxon>
    </lineage>
</organism>
<protein>
    <submittedName>
        <fullName evidence="1">Uncharacterized protein</fullName>
    </submittedName>
</protein>
<dbReference type="EMBL" id="VTPC01008245">
    <property type="protein sequence ID" value="KAF2893115.1"/>
    <property type="molecule type" value="Genomic_DNA"/>
</dbReference>
<reference evidence="1" key="1">
    <citation type="submission" date="2019-08" db="EMBL/GenBank/DDBJ databases">
        <title>The genome of the North American firefly Photinus pyralis.</title>
        <authorList>
            <consortium name="Photinus pyralis genome working group"/>
            <person name="Fallon T.R."/>
            <person name="Sander Lower S.E."/>
            <person name="Weng J.-K."/>
        </authorList>
    </citation>
    <scope>NUCLEOTIDE SEQUENCE</scope>
    <source>
        <strain evidence="1">TRF0915ILg1</strain>
        <tissue evidence="1">Whole body</tissue>
    </source>
</reference>
<evidence type="ECO:0000313" key="1">
    <source>
        <dbReference type="EMBL" id="KAF2893115.1"/>
    </source>
</evidence>
<gene>
    <name evidence="1" type="ORF">ILUMI_13058</name>
</gene>
<dbReference type="OrthoDB" id="6775769at2759"/>
<evidence type="ECO:0000313" key="2">
    <source>
        <dbReference type="Proteomes" id="UP000801492"/>
    </source>
</evidence>
<accession>A0A8K0G669</accession>